<dbReference type="EMBL" id="JAGILA010000003">
    <property type="protein sequence ID" value="MBP2236383.1"/>
    <property type="molecule type" value="Genomic_DNA"/>
</dbReference>
<gene>
    <name evidence="1" type="ORF">J2Z31_002897</name>
</gene>
<comment type="caution">
    <text evidence="1">The sequence shown here is derived from an EMBL/GenBank/DDBJ whole genome shotgun (WGS) entry which is preliminary data.</text>
</comment>
<dbReference type="Proteomes" id="UP000730739">
    <property type="component" value="Unassembled WGS sequence"/>
</dbReference>
<proteinExistence type="predicted"/>
<protein>
    <submittedName>
        <fullName evidence="1">Uncharacterized protein</fullName>
    </submittedName>
</protein>
<reference evidence="1 2" key="1">
    <citation type="submission" date="2021-03" db="EMBL/GenBank/DDBJ databases">
        <title>Genomic Encyclopedia of Type Strains, Phase IV (KMG-IV): sequencing the most valuable type-strain genomes for metagenomic binning, comparative biology and taxonomic classification.</title>
        <authorList>
            <person name="Goeker M."/>
        </authorList>
    </citation>
    <scope>NUCLEOTIDE SEQUENCE [LARGE SCALE GENOMIC DNA]</scope>
    <source>
        <strain evidence="1 2">DSM 13372</strain>
    </source>
</reference>
<name>A0ABS4R0G9_9HYPH</name>
<evidence type="ECO:0000313" key="1">
    <source>
        <dbReference type="EMBL" id="MBP2236383.1"/>
    </source>
</evidence>
<evidence type="ECO:0000313" key="2">
    <source>
        <dbReference type="Proteomes" id="UP000730739"/>
    </source>
</evidence>
<accession>A0ABS4R0G9</accession>
<organism evidence="1 2">
    <name type="scientific">Sinorhizobium kostiense</name>
    <dbReference type="NCBI Taxonomy" id="76747"/>
    <lineage>
        <taxon>Bacteria</taxon>
        <taxon>Pseudomonadati</taxon>
        <taxon>Pseudomonadota</taxon>
        <taxon>Alphaproteobacteria</taxon>
        <taxon>Hyphomicrobiales</taxon>
        <taxon>Rhizobiaceae</taxon>
        <taxon>Sinorhizobium/Ensifer group</taxon>
        <taxon>Sinorhizobium</taxon>
    </lineage>
</organism>
<sequence length="41" mass="4372">MVPWLRRMTCNPLGVSRAGQRSAQQLDEAQLVFAGAEAAAA</sequence>
<keyword evidence="2" id="KW-1185">Reference proteome</keyword>